<accession>A0AC34F5J3</accession>
<name>A0AC34F5J3_9BILA</name>
<protein>
    <submittedName>
        <fullName evidence="2">VWFA domain-containing protein</fullName>
    </submittedName>
</protein>
<evidence type="ECO:0000313" key="2">
    <source>
        <dbReference type="WBParaSite" id="ES5_v2.g12318.t1"/>
    </source>
</evidence>
<dbReference type="WBParaSite" id="ES5_v2.g12318.t1">
    <property type="protein sequence ID" value="ES5_v2.g12318.t1"/>
    <property type="gene ID" value="ES5_v2.g12318"/>
</dbReference>
<sequence>MSPSNIKSAEECIEECAKSEDRYDQKCKSILWYKESKECVLNDKTKNDTEAVFVEDPEISKNIDYYEKFCDIKSDEDENNEILPSNNSNKSQSSIKPKSPKRKGEIAGIRSCFTKFKHSSLVGFVDKIHDNVTERECLTKCWKCEECLGSGNEICKSVTYYPSVKQCILAKESRRNHVDYFDQAEPLAVFLERRHDCLFEMCEDLEIDLIFAIDGSAKMKADGFNRSLHLIDEIVTGIHEITEFWKLTVIQVGTEGPAVVEIDQKSFDTLDEFRRSLATIGWRRSPGSRLGDSLVDVADLAMRYAVKGESDFVWMITLTNGFSNDKLDDFELLKNSKTFTSFAIGIGTDLDYVNLQKIATSTNHLIHSQETKQIVKDISTKLCPKSDTALHETSPPSFIPPDAAVLSNSKSLINSNDKMITSEKDAYRKFPFLLQDETINFKQIKNGGVKTHQRIISPSTIAFMGQPRAKKVEKFKHTKLSDSDIQSIAQEFWKSSRNDSVFEFDDDEEVKLFEDNIWIGLKRGDLGKMEWSDGSRLDEFEQLLAKHLDIEIDRGDCIKQNIDTTWSQDDCNKKLPFVCSLRPLMTINEKISKDFEKLNFNSQKFSLSNELTEFGSKDNENSVIKPEENVSAAVVTQEKSVTVIPKNEKNKVVDVTPAVKDISMQPKMSNFLIPFGGGQ</sequence>
<evidence type="ECO:0000313" key="1">
    <source>
        <dbReference type="Proteomes" id="UP000887579"/>
    </source>
</evidence>
<reference evidence="2" key="1">
    <citation type="submission" date="2022-11" db="UniProtKB">
        <authorList>
            <consortium name="WormBaseParasite"/>
        </authorList>
    </citation>
    <scope>IDENTIFICATION</scope>
</reference>
<organism evidence="1 2">
    <name type="scientific">Panagrolaimus sp. ES5</name>
    <dbReference type="NCBI Taxonomy" id="591445"/>
    <lineage>
        <taxon>Eukaryota</taxon>
        <taxon>Metazoa</taxon>
        <taxon>Ecdysozoa</taxon>
        <taxon>Nematoda</taxon>
        <taxon>Chromadorea</taxon>
        <taxon>Rhabditida</taxon>
        <taxon>Tylenchina</taxon>
        <taxon>Panagrolaimomorpha</taxon>
        <taxon>Panagrolaimoidea</taxon>
        <taxon>Panagrolaimidae</taxon>
        <taxon>Panagrolaimus</taxon>
    </lineage>
</organism>
<dbReference type="Proteomes" id="UP000887579">
    <property type="component" value="Unplaced"/>
</dbReference>
<proteinExistence type="predicted"/>